<sequence length="363" mass="39673">MSDRPYWLGFHLIQHIGAVRMLHLKQQFGTLQAAWHAPEHELRHTELPQNALNALLTRRKQIDLNCEIDRIQRLGVHLMTLDDADYPVDLRRIPDPPPVLYIRGHLTEQDSLALAIVGTRRATRYGRDATFTISRQLASRGVTIVSGLALGIDTAAHEGALAANGRTLAILGCGIDITYPRENIELAEKIAQHGAVITEFPVGTPPTGTNFPRRNRILSGLSLGVLVAEAPPQSGALITAETALEQDREVFAIPSNIFNKVGQGSNQLIQEGATLVMNAGDILDALNVAYVRVTTKHETERVAPENDTEKQVLNALETDPIHVDDLIRLTGLPSHEVTATLTLLELKGLAITNGPMQYSRSPG</sequence>
<organism evidence="4 5">
    <name type="scientific">Phototrophicus methaneseepsis</name>
    <dbReference type="NCBI Taxonomy" id="2710758"/>
    <lineage>
        <taxon>Bacteria</taxon>
        <taxon>Bacillati</taxon>
        <taxon>Chloroflexota</taxon>
        <taxon>Candidatus Thermofontia</taxon>
        <taxon>Phototrophicales</taxon>
        <taxon>Phototrophicaceae</taxon>
        <taxon>Phototrophicus</taxon>
    </lineage>
</organism>
<feature type="domain" description="Smf/DprA SLOG" evidence="2">
    <location>
        <begin position="78"/>
        <end position="286"/>
    </location>
</feature>
<dbReference type="KEGG" id="pmet:G4Y79_14165"/>
<proteinExistence type="inferred from homology"/>
<dbReference type="GO" id="GO:0009294">
    <property type="term" value="P:DNA-mediated transformation"/>
    <property type="evidence" value="ECO:0007669"/>
    <property type="project" value="InterPro"/>
</dbReference>
<evidence type="ECO:0000259" key="3">
    <source>
        <dbReference type="Pfam" id="PF17782"/>
    </source>
</evidence>
<dbReference type="NCBIfam" id="TIGR00732">
    <property type="entry name" value="dprA"/>
    <property type="match status" value="1"/>
</dbReference>
<evidence type="ECO:0000259" key="2">
    <source>
        <dbReference type="Pfam" id="PF02481"/>
    </source>
</evidence>
<reference evidence="4 5" key="1">
    <citation type="submission" date="2020-02" db="EMBL/GenBank/DDBJ databases">
        <authorList>
            <person name="Zheng R.K."/>
            <person name="Sun C.M."/>
        </authorList>
    </citation>
    <scope>NUCLEOTIDE SEQUENCE [LARGE SCALE GENOMIC DNA]</scope>
    <source>
        <strain evidence="5">rifampicinis</strain>
    </source>
</reference>
<dbReference type="AlphaFoldDB" id="A0A7S8E5N7"/>
<evidence type="ECO:0000313" key="5">
    <source>
        <dbReference type="Proteomes" id="UP000594468"/>
    </source>
</evidence>
<dbReference type="EMBL" id="CP062983">
    <property type="protein sequence ID" value="QPC80852.1"/>
    <property type="molecule type" value="Genomic_DNA"/>
</dbReference>
<keyword evidence="5" id="KW-1185">Reference proteome</keyword>
<dbReference type="InterPro" id="IPR036388">
    <property type="entry name" value="WH-like_DNA-bd_sf"/>
</dbReference>
<dbReference type="PANTHER" id="PTHR43022">
    <property type="entry name" value="PROTEIN SMF"/>
    <property type="match status" value="1"/>
</dbReference>
<dbReference type="Proteomes" id="UP000594468">
    <property type="component" value="Chromosome"/>
</dbReference>
<evidence type="ECO:0000256" key="1">
    <source>
        <dbReference type="ARBA" id="ARBA00006525"/>
    </source>
</evidence>
<dbReference type="Pfam" id="PF17782">
    <property type="entry name" value="WHD_DprA"/>
    <property type="match status" value="1"/>
</dbReference>
<evidence type="ECO:0000313" key="4">
    <source>
        <dbReference type="EMBL" id="QPC80852.1"/>
    </source>
</evidence>
<protein>
    <submittedName>
        <fullName evidence="4">DNA-protecting protein DprA</fullName>
    </submittedName>
</protein>
<dbReference type="Gene3D" id="3.40.50.450">
    <property type="match status" value="1"/>
</dbReference>
<dbReference type="RefSeq" id="WP_195168927.1">
    <property type="nucleotide sequence ID" value="NZ_CP062983.1"/>
</dbReference>
<dbReference type="PANTHER" id="PTHR43022:SF1">
    <property type="entry name" value="PROTEIN SMF"/>
    <property type="match status" value="1"/>
</dbReference>
<dbReference type="InterPro" id="IPR057666">
    <property type="entry name" value="DrpA_SLOG"/>
</dbReference>
<gene>
    <name evidence="4" type="primary">dprA</name>
    <name evidence="4" type="ORF">G4Y79_14165</name>
</gene>
<name>A0A7S8E5N7_9CHLR</name>
<dbReference type="SUPFAM" id="SSF102405">
    <property type="entry name" value="MCP/YpsA-like"/>
    <property type="match status" value="1"/>
</dbReference>
<accession>A0A7S8E5N7</accession>
<dbReference type="Gene3D" id="1.10.10.10">
    <property type="entry name" value="Winged helix-like DNA-binding domain superfamily/Winged helix DNA-binding domain"/>
    <property type="match status" value="1"/>
</dbReference>
<feature type="domain" description="DprA winged helix" evidence="3">
    <location>
        <begin position="302"/>
        <end position="349"/>
    </location>
</feature>
<dbReference type="InterPro" id="IPR003488">
    <property type="entry name" value="DprA"/>
</dbReference>
<comment type="similarity">
    <text evidence="1">Belongs to the DprA/Smf family.</text>
</comment>
<dbReference type="Pfam" id="PF02481">
    <property type="entry name" value="DNA_processg_A"/>
    <property type="match status" value="1"/>
</dbReference>
<dbReference type="InterPro" id="IPR041614">
    <property type="entry name" value="DprA_WH"/>
</dbReference>